<sequence>MKILKQENRTIEYYAEDEVRNVKERYKQLTEQNILFVLVYSPENKLKRFKFLFKSA</sequence>
<organism evidence="1">
    <name type="scientific">Dulem virus 36</name>
    <dbReference type="NCBI Taxonomy" id="3145754"/>
    <lineage>
        <taxon>Viruses</taxon>
        <taxon>Duplodnaviria</taxon>
        <taxon>Heunggongvirae</taxon>
        <taxon>Uroviricota</taxon>
        <taxon>Caudoviricetes</taxon>
    </lineage>
</organism>
<reference evidence="1" key="1">
    <citation type="submission" date="2024-03" db="EMBL/GenBank/DDBJ databases">
        <title>Diverse circular DNA viruses in blood, oral, and fecal samples of captive lemurs.</title>
        <authorList>
            <person name="Paietta E.N."/>
            <person name="Kraberger S."/>
            <person name="Lund M.C."/>
            <person name="Custer J.M."/>
            <person name="Vargas K.M."/>
            <person name="Ehmke E.E."/>
            <person name="Yoder A.D."/>
            <person name="Varsani A."/>
        </authorList>
    </citation>
    <scope>NUCLEOTIDE SEQUENCE</scope>
    <source>
        <strain evidence="1">Duke_24FS_3</strain>
    </source>
</reference>
<accession>A0AAU8AYH8</accession>
<proteinExistence type="predicted"/>
<name>A0AAU8AYH8_9CAUD</name>
<dbReference type="EMBL" id="PP511521">
    <property type="protein sequence ID" value="XCD05002.1"/>
    <property type="molecule type" value="Genomic_DNA"/>
</dbReference>
<protein>
    <submittedName>
        <fullName evidence="1">Uncharacterized protein</fullName>
    </submittedName>
</protein>
<evidence type="ECO:0000313" key="1">
    <source>
        <dbReference type="EMBL" id="XCD05002.1"/>
    </source>
</evidence>